<dbReference type="Proteomes" id="UP000562984">
    <property type="component" value="Unassembled WGS sequence"/>
</dbReference>
<gene>
    <name evidence="4" type="ORF">HKD39_00610</name>
</gene>
<protein>
    <submittedName>
        <fullName evidence="4">NADP-dependent oxidoreductase</fullName>
    </submittedName>
</protein>
<dbReference type="SUPFAM" id="SSF50129">
    <property type="entry name" value="GroES-like"/>
    <property type="match status" value="1"/>
</dbReference>
<keyword evidence="5" id="KW-1185">Reference proteome</keyword>
<keyword evidence="1" id="KW-0521">NADP</keyword>
<dbReference type="SUPFAM" id="SSF51735">
    <property type="entry name" value="NAD(P)-binding Rossmann-fold domains"/>
    <property type="match status" value="1"/>
</dbReference>
<dbReference type="CDD" id="cd05289">
    <property type="entry name" value="MDR_like_2"/>
    <property type="match status" value="1"/>
</dbReference>
<dbReference type="GO" id="GO:0005829">
    <property type="term" value="C:cytosol"/>
    <property type="evidence" value="ECO:0007669"/>
    <property type="project" value="TreeGrafter"/>
</dbReference>
<organism evidence="4 5">
    <name type="scientific">Nakamurella aerolata</name>
    <dbReference type="NCBI Taxonomy" id="1656892"/>
    <lineage>
        <taxon>Bacteria</taxon>
        <taxon>Bacillati</taxon>
        <taxon>Actinomycetota</taxon>
        <taxon>Actinomycetes</taxon>
        <taxon>Nakamurellales</taxon>
        <taxon>Nakamurellaceae</taxon>
        <taxon>Nakamurella</taxon>
    </lineage>
</organism>
<dbReference type="RefSeq" id="WP_171197916.1">
    <property type="nucleotide sequence ID" value="NZ_JABEND010000001.1"/>
</dbReference>
<evidence type="ECO:0000313" key="5">
    <source>
        <dbReference type="Proteomes" id="UP000562984"/>
    </source>
</evidence>
<dbReference type="InterPro" id="IPR020843">
    <property type="entry name" value="ER"/>
</dbReference>
<evidence type="ECO:0000256" key="2">
    <source>
        <dbReference type="ARBA" id="ARBA00023002"/>
    </source>
</evidence>
<evidence type="ECO:0000256" key="1">
    <source>
        <dbReference type="ARBA" id="ARBA00022857"/>
    </source>
</evidence>
<dbReference type="GO" id="GO:0003960">
    <property type="term" value="F:quinone reductase (NADPH) activity"/>
    <property type="evidence" value="ECO:0007669"/>
    <property type="project" value="TreeGrafter"/>
</dbReference>
<accession>A0A849A4I4</accession>
<dbReference type="PANTHER" id="PTHR48106:SF13">
    <property type="entry name" value="QUINONE OXIDOREDUCTASE-RELATED"/>
    <property type="match status" value="1"/>
</dbReference>
<sequence length="315" mass="31632">MQIKRGVAQGFSGLDDFAFVESELAEPGRGEVTITITAAGVKPSDLKHTLRGDPAKLPTPIGYEVAGRLSAVGPDTTIASGGGAIGDRVVAFRVYGGYATAVTEPAADVFAAPDGMPDEQAANLLLAGTTAADMLHRVHAGTLGGEVIVVHGASGAVGAAVLQLARLRGITVIGTCGQHGDELVRSFGGIPVRYGNGVLERIRAVAPGPVAAVLDLAGTDEAVDAALQLVTDRSRIVTAAAPARAAADGFVAVAGTSPDSAGYRDSVRSEIIKLASSGDLVVPMAGSYPLAEAVTALRRVSAGHAGGKIALLTGQ</sequence>
<dbReference type="Pfam" id="PF13602">
    <property type="entry name" value="ADH_zinc_N_2"/>
    <property type="match status" value="1"/>
</dbReference>
<feature type="domain" description="Enoyl reductase (ER)" evidence="3">
    <location>
        <begin position="12"/>
        <end position="311"/>
    </location>
</feature>
<reference evidence="4 5" key="1">
    <citation type="submission" date="2020-05" db="EMBL/GenBank/DDBJ databases">
        <title>Nakamurella sp. DB0629 isolated from air conditioner.</title>
        <authorList>
            <person name="Kim D.H."/>
            <person name="Kim D.-U."/>
        </authorList>
    </citation>
    <scope>NUCLEOTIDE SEQUENCE [LARGE SCALE GENOMIC DNA]</scope>
    <source>
        <strain evidence="4 5">DB0629</strain>
    </source>
</reference>
<comment type="caution">
    <text evidence="4">The sequence shown here is derived from an EMBL/GenBank/DDBJ whole genome shotgun (WGS) entry which is preliminary data.</text>
</comment>
<evidence type="ECO:0000313" key="4">
    <source>
        <dbReference type="EMBL" id="NNG34243.1"/>
    </source>
</evidence>
<dbReference type="InterPro" id="IPR013154">
    <property type="entry name" value="ADH-like_N"/>
</dbReference>
<dbReference type="GO" id="GO:0070402">
    <property type="term" value="F:NADPH binding"/>
    <property type="evidence" value="ECO:0007669"/>
    <property type="project" value="TreeGrafter"/>
</dbReference>
<dbReference type="SMART" id="SM00829">
    <property type="entry name" value="PKS_ER"/>
    <property type="match status" value="1"/>
</dbReference>
<evidence type="ECO:0000259" key="3">
    <source>
        <dbReference type="SMART" id="SM00829"/>
    </source>
</evidence>
<dbReference type="InterPro" id="IPR011032">
    <property type="entry name" value="GroES-like_sf"/>
</dbReference>
<dbReference type="PANTHER" id="PTHR48106">
    <property type="entry name" value="QUINONE OXIDOREDUCTASE PIG3-RELATED"/>
    <property type="match status" value="1"/>
</dbReference>
<proteinExistence type="predicted"/>
<dbReference type="Gene3D" id="3.90.180.10">
    <property type="entry name" value="Medium-chain alcohol dehydrogenases, catalytic domain"/>
    <property type="match status" value="1"/>
</dbReference>
<dbReference type="GO" id="GO:0035925">
    <property type="term" value="F:mRNA 3'-UTR AU-rich region binding"/>
    <property type="evidence" value="ECO:0007669"/>
    <property type="project" value="TreeGrafter"/>
</dbReference>
<name>A0A849A4I4_9ACTN</name>
<dbReference type="InterPro" id="IPR036291">
    <property type="entry name" value="NAD(P)-bd_dom_sf"/>
</dbReference>
<dbReference type="Gene3D" id="3.40.50.720">
    <property type="entry name" value="NAD(P)-binding Rossmann-like Domain"/>
    <property type="match status" value="1"/>
</dbReference>
<dbReference type="Pfam" id="PF08240">
    <property type="entry name" value="ADH_N"/>
    <property type="match status" value="1"/>
</dbReference>
<dbReference type="EMBL" id="JABEND010000001">
    <property type="protein sequence ID" value="NNG34243.1"/>
    <property type="molecule type" value="Genomic_DNA"/>
</dbReference>
<dbReference type="AlphaFoldDB" id="A0A849A4I4"/>
<keyword evidence="2" id="KW-0560">Oxidoreductase</keyword>